<feature type="compositionally biased region" description="Polar residues" evidence="2">
    <location>
        <begin position="433"/>
        <end position="444"/>
    </location>
</feature>
<feature type="region of interest" description="Disordered" evidence="2">
    <location>
        <begin position="433"/>
        <end position="486"/>
    </location>
</feature>
<sequence>MNDSQCLDDWPAGRQGLSSGPLGQGVAVGLEEVYSSHRLALEVLVARGEEAYTSFLHRERVQPFLSSEEISHILRATISPSTRESGCEALDQSLDCSTGTYFPEASDVEVPVLDLGWPTYPDTWYRGVTRVDVHFQPSYGEVIYPCKEAVRTLIRKAKKVIALVMDSFTDIDIFKDIQEACSRRMIPVYIILDHSGLPQFQQMCQNAGVWLETERVWNLVTTTHYTCTAPFTSRGDSHPSWGVGFNRATKVSRSFTWTDGKLNRSNLTVLSGQVSEFYDEEFRMLYAQSKPITPKSASPSKRGVCKETAGKAKEPLAIANVLEQEEVTCSPSDQKPGNNELQIEDKLCLQISKKRSHVSEASTLGDQALLEEEDVERKEMKSVSTQTEEEEPLVTRGTATQTCVSANEQATQTASPLKSAAFQMAGSCRSTVAQTEMTSASGRQAPTEKQVIEDPPASSNQSACSKVQPLSNSSSDNSSRSSRIPFDSEDPIYLRSCTKPTITGFHGANSTLRHSFLNLTKERRYHYSNIRSKLDDMFSILSRRRDVIKYQGREPGKYALRSSNDLVNRNGFVRLRDMPLLASMALRN</sequence>
<comment type="similarity">
    <text evidence="1">Belongs to the FAM83 family.</text>
</comment>
<feature type="region of interest" description="Disordered" evidence="2">
    <location>
        <begin position="360"/>
        <end position="398"/>
    </location>
</feature>
<evidence type="ECO:0000256" key="1">
    <source>
        <dbReference type="ARBA" id="ARBA00006937"/>
    </source>
</evidence>
<dbReference type="Gene3D" id="3.30.870.10">
    <property type="entry name" value="Endonuclease Chain A"/>
    <property type="match status" value="1"/>
</dbReference>
<dbReference type="InterPro" id="IPR012461">
    <property type="entry name" value="SACK1"/>
</dbReference>
<dbReference type="OMA" id="HFLDMCM"/>
<dbReference type="GO" id="GO:0005829">
    <property type="term" value="C:cytosol"/>
    <property type="evidence" value="ECO:0007669"/>
    <property type="project" value="TreeGrafter"/>
</dbReference>
<dbReference type="AlphaFoldDB" id="A0A4W3K2N3"/>
<feature type="domain" description="Scaffolding anchor of CK1" evidence="3">
    <location>
        <begin position="36"/>
        <end position="291"/>
    </location>
</feature>
<reference evidence="5" key="3">
    <citation type="journal article" date="2014" name="Nature">
        <title>Elephant shark genome provides unique insights into gnathostome evolution.</title>
        <authorList>
            <consortium name="International Elephant Shark Genome Sequencing Consortium"/>
            <person name="Venkatesh B."/>
            <person name="Lee A.P."/>
            <person name="Ravi V."/>
            <person name="Maurya A.K."/>
            <person name="Lian M.M."/>
            <person name="Swann J.B."/>
            <person name="Ohta Y."/>
            <person name="Flajnik M.F."/>
            <person name="Sutoh Y."/>
            <person name="Kasahara M."/>
            <person name="Hoon S."/>
            <person name="Gangu V."/>
            <person name="Roy S.W."/>
            <person name="Irimia M."/>
            <person name="Korzh V."/>
            <person name="Kondrychyn I."/>
            <person name="Lim Z.W."/>
            <person name="Tay B.H."/>
            <person name="Tohari S."/>
            <person name="Kong K.W."/>
            <person name="Ho S."/>
            <person name="Lorente-Galdos B."/>
            <person name="Quilez J."/>
            <person name="Marques-Bonet T."/>
            <person name="Raney B.J."/>
            <person name="Ingham P.W."/>
            <person name="Tay A."/>
            <person name="Hillier L.W."/>
            <person name="Minx P."/>
            <person name="Boehm T."/>
            <person name="Wilson R.K."/>
            <person name="Brenner S."/>
            <person name="Warren W.C."/>
        </authorList>
    </citation>
    <scope>NUCLEOTIDE SEQUENCE [LARGE SCALE GENOMIC DNA]</scope>
</reference>
<dbReference type="InterPro" id="IPR050944">
    <property type="entry name" value="FAM83"/>
</dbReference>
<dbReference type="SUPFAM" id="SSF56024">
    <property type="entry name" value="Phospholipase D/nuclease"/>
    <property type="match status" value="1"/>
</dbReference>
<dbReference type="Proteomes" id="UP000314986">
    <property type="component" value="Unassembled WGS sequence"/>
</dbReference>
<dbReference type="GeneTree" id="ENSGT00940000158405"/>
<reference evidence="4" key="4">
    <citation type="submission" date="2025-08" db="UniProtKB">
        <authorList>
            <consortium name="Ensembl"/>
        </authorList>
    </citation>
    <scope>IDENTIFICATION</scope>
</reference>
<proteinExistence type="inferred from homology"/>
<organism evidence="4 5">
    <name type="scientific">Callorhinchus milii</name>
    <name type="common">Ghost shark</name>
    <dbReference type="NCBI Taxonomy" id="7868"/>
    <lineage>
        <taxon>Eukaryota</taxon>
        <taxon>Metazoa</taxon>
        <taxon>Chordata</taxon>
        <taxon>Craniata</taxon>
        <taxon>Vertebrata</taxon>
        <taxon>Chondrichthyes</taxon>
        <taxon>Holocephali</taxon>
        <taxon>Chimaeriformes</taxon>
        <taxon>Callorhinchidae</taxon>
        <taxon>Callorhinchus</taxon>
    </lineage>
</organism>
<reference evidence="5" key="1">
    <citation type="journal article" date="2006" name="Science">
        <title>Ancient noncoding elements conserved in the human genome.</title>
        <authorList>
            <person name="Venkatesh B."/>
            <person name="Kirkness E.F."/>
            <person name="Loh Y.H."/>
            <person name="Halpern A.L."/>
            <person name="Lee A.P."/>
            <person name="Johnson J."/>
            <person name="Dandona N."/>
            <person name="Viswanathan L.D."/>
            <person name="Tay A."/>
            <person name="Venter J.C."/>
            <person name="Strausberg R.L."/>
            <person name="Brenner S."/>
        </authorList>
    </citation>
    <scope>NUCLEOTIDE SEQUENCE [LARGE SCALE GENOMIC DNA]</scope>
</reference>
<reference evidence="5" key="2">
    <citation type="journal article" date="2007" name="PLoS Biol.">
        <title>Survey sequencing and comparative analysis of the elephant shark (Callorhinchus milii) genome.</title>
        <authorList>
            <person name="Venkatesh B."/>
            <person name="Kirkness E.F."/>
            <person name="Loh Y.H."/>
            <person name="Halpern A.L."/>
            <person name="Lee A.P."/>
            <person name="Johnson J."/>
            <person name="Dandona N."/>
            <person name="Viswanathan L.D."/>
            <person name="Tay A."/>
            <person name="Venter J.C."/>
            <person name="Strausberg R.L."/>
            <person name="Brenner S."/>
        </authorList>
    </citation>
    <scope>NUCLEOTIDE SEQUENCE [LARGE SCALE GENOMIC DNA]</scope>
</reference>
<dbReference type="STRING" id="7868.ENSCMIP00000038200"/>
<dbReference type="Pfam" id="PF07894">
    <property type="entry name" value="SACK1"/>
    <property type="match status" value="1"/>
</dbReference>
<name>A0A4W3K2N3_CALMI</name>
<dbReference type="GO" id="GO:0007165">
    <property type="term" value="P:signal transduction"/>
    <property type="evidence" value="ECO:0007669"/>
    <property type="project" value="TreeGrafter"/>
</dbReference>
<dbReference type="GO" id="GO:0097431">
    <property type="term" value="C:mitotic spindle pole"/>
    <property type="evidence" value="ECO:0007669"/>
    <property type="project" value="TreeGrafter"/>
</dbReference>
<feature type="compositionally biased region" description="Low complexity" evidence="2">
    <location>
        <begin position="471"/>
        <end position="483"/>
    </location>
</feature>
<evidence type="ECO:0000313" key="4">
    <source>
        <dbReference type="Ensembl" id="ENSCMIP00000038200.1"/>
    </source>
</evidence>
<accession>A0A4W3K2N3</accession>
<dbReference type="PANTHER" id="PTHR16181:SF29">
    <property type="entry name" value="PROTEIN FAM83A-RELATED"/>
    <property type="match status" value="1"/>
</dbReference>
<dbReference type="GO" id="GO:0019901">
    <property type="term" value="F:protein kinase binding"/>
    <property type="evidence" value="ECO:0007669"/>
    <property type="project" value="TreeGrafter"/>
</dbReference>
<dbReference type="GO" id="GO:1902808">
    <property type="term" value="P:positive regulation of cell cycle G1/S phase transition"/>
    <property type="evidence" value="ECO:0007669"/>
    <property type="project" value="TreeGrafter"/>
</dbReference>
<evidence type="ECO:0000313" key="5">
    <source>
        <dbReference type="Proteomes" id="UP000314986"/>
    </source>
</evidence>
<evidence type="ECO:0000256" key="2">
    <source>
        <dbReference type="SAM" id="MobiDB-lite"/>
    </source>
</evidence>
<keyword evidence="5" id="KW-1185">Reference proteome</keyword>
<protein>
    <submittedName>
        <fullName evidence="4">Family with sequence similarity 83 member D</fullName>
    </submittedName>
</protein>
<feature type="compositionally biased region" description="Polar residues" evidence="2">
    <location>
        <begin position="457"/>
        <end position="470"/>
    </location>
</feature>
<dbReference type="Ensembl" id="ENSCMIT00000038750.1">
    <property type="protein sequence ID" value="ENSCMIP00000038200.1"/>
    <property type="gene ID" value="ENSCMIG00000016053.1"/>
</dbReference>
<dbReference type="GO" id="GO:0032006">
    <property type="term" value="P:regulation of TOR signaling"/>
    <property type="evidence" value="ECO:0007669"/>
    <property type="project" value="TreeGrafter"/>
</dbReference>
<reference evidence="4" key="5">
    <citation type="submission" date="2025-09" db="UniProtKB">
        <authorList>
            <consortium name="Ensembl"/>
        </authorList>
    </citation>
    <scope>IDENTIFICATION</scope>
</reference>
<dbReference type="InParanoid" id="A0A4W3K2N3"/>
<dbReference type="GO" id="GO:0070372">
    <property type="term" value="P:regulation of ERK1 and ERK2 cascade"/>
    <property type="evidence" value="ECO:0007669"/>
    <property type="project" value="TreeGrafter"/>
</dbReference>
<evidence type="ECO:0000259" key="3">
    <source>
        <dbReference type="Pfam" id="PF07894"/>
    </source>
</evidence>
<dbReference type="PANTHER" id="PTHR16181">
    <property type="entry name" value="PROTEIN FAM83A-RELATED"/>
    <property type="match status" value="1"/>
</dbReference>
<dbReference type="GO" id="GO:1902480">
    <property type="term" value="P:protein localization to mitotic spindle"/>
    <property type="evidence" value="ECO:0007669"/>
    <property type="project" value="TreeGrafter"/>
</dbReference>